<evidence type="ECO:0000313" key="11">
    <source>
        <dbReference type="EMBL" id="KKU87182.1"/>
    </source>
</evidence>
<keyword evidence="2" id="KW-1277">Toxin-antitoxin system</keyword>
<name>A0A0G1TZD0_9BACT</name>
<keyword evidence="5" id="KW-0479">Metal-binding</keyword>
<keyword evidence="6" id="KW-0547">Nucleotide-binding</keyword>
<dbReference type="InterPro" id="IPR043519">
    <property type="entry name" value="NT_sf"/>
</dbReference>
<evidence type="ECO:0000256" key="8">
    <source>
        <dbReference type="ARBA" id="ARBA00022842"/>
    </source>
</evidence>
<dbReference type="EMBL" id="LCOZ01000026">
    <property type="protein sequence ID" value="KKU87182.1"/>
    <property type="molecule type" value="Genomic_DNA"/>
</dbReference>
<comment type="similarity">
    <text evidence="9">Belongs to the MntA antitoxin family.</text>
</comment>
<dbReference type="Gene3D" id="3.30.460.10">
    <property type="entry name" value="Beta Polymerase, domain 2"/>
    <property type="match status" value="1"/>
</dbReference>
<dbReference type="Proteomes" id="UP000034772">
    <property type="component" value="Unassembled WGS sequence"/>
</dbReference>
<comment type="cofactor">
    <cofactor evidence="1">
        <name>Mg(2+)</name>
        <dbReference type="ChEBI" id="CHEBI:18420"/>
    </cofactor>
</comment>
<comment type="caution">
    <text evidence="11">The sequence shown here is derived from an EMBL/GenBank/DDBJ whole genome shotgun (WGS) entry which is preliminary data.</text>
</comment>
<dbReference type="CDD" id="cd05403">
    <property type="entry name" value="NT_KNTase_like"/>
    <property type="match status" value="1"/>
</dbReference>
<dbReference type="PANTHER" id="PTHR33571">
    <property type="entry name" value="SSL8005 PROTEIN"/>
    <property type="match status" value="1"/>
</dbReference>
<evidence type="ECO:0000259" key="10">
    <source>
        <dbReference type="Pfam" id="PF01909"/>
    </source>
</evidence>
<dbReference type="GO" id="GO:0005524">
    <property type="term" value="F:ATP binding"/>
    <property type="evidence" value="ECO:0007669"/>
    <property type="project" value="UniProtKB-KW"/>
</dbReference>
<organism evidence="11 12">
    <name type="scientific">Candidatus Beckwithbacteria bacterium GW2011_GWC2_47_9</name>
    <dbReference type="NCBI Taxonomy" id="1618373"/>
    <lineage>
        <taxon>Bacteria</taxon>
        <taxon>Candidatus Beckwithiibacteriota</taxon>
    </lineage>
</organism>
<dbReference type="SUPFAM" id="SSF81301">
    <property type="entry name" value="Nucleotidyltransferase"/>
    <property type="match status" value="1"/>
</dbReference>
<keyword evidence="7" id="KW-0067">ATP-binding</keyword>
<dbReference type="AlphaFoldDB" id="A0A0G1TZD0"/>
<evidence type="ECO:0000256" key="4">
    <source>
        <dbReference type="ARBA" id="ARBA00022695"/>
    </source>
</evidence>
<evidence type="ECO:0000313" key="12">
    <source>
        <dbReference type="Proteomes" id="UP000034772"/>
    </source>
</evidence>
<protein>
    <submittedName>
        <fullName evidence="11">Polymerase, beta domain protein region protein</fullName>
    </submittedName>
</protein>
<evidence type="ECO:0000256" key="2">
    <source>
        <dbReference type="ARBA" id="ARBA00022649"/>
    </source>
</evidence>
<dbReference type="GO" id="GO:0046872">
    <property type="term" value="F:metal ion binding"/>
    <property type="evidence" value="ECO:0007669"/>
    <property type="project" value="UniProtKB-KW"/>
</dbReference>
<evidence type="ECO:0000256" key="6">
    <source>
        <dbReference type="ARBA" id="ARBA00022741"/>
    </source>
</evidence>
<gene>
    <name evidence="11" type="ORF">UY17_C0026G0004</name>
</gene>
<dbReference type="InterPro" id="IPR002934">
    <property type="entry name" value="Polymerase_NTP_transf_dom"/>
</dbReference>
<evidence type="ECO:0000256" key="3">
    <source>
        <dbReference type="ARBA" id="ARBA00022679"/>
    </source>
</evidence>
<proteinExistence type="inferred from homology"/>
<evidence type="ECO:0000256" key="7">
    <source>
        <dbReference type="ARBA" id="ARBA00022840"/>
    </source>
</evidence>
<dbReference type="PANTHER" id="PTHR33571:SF14">
    <property type="entry name" value="PROTEIN ADENYLYLTRANSFERASE MJ0435-RELATED"/>
    <property type="match status" value="1"/>
</dbReference>
<sequence>MVTNKQQVINTLKQNSRQLKEFGVEKMGIFGSFVSGMQNNNSDVDLLVQFKKGQKNFRNFMGTADLTEALLGRNVDLLTPESLSPYIGPRIEKEVEYVQIA</sequence>
<feature type="domain" description="Polymerase nucleotidyl transferase" evidence="10">
    <location>
        <begin position="17"/>
        <end position="96"/>
    </location>
</feature>
<evidence type="ECO:0000256" key="5">
    <source>
        <dbReference type="ARBA" id="ARBA00022723"/>
    </source>
</evidence>
<evidence type="ECO:0000256" key="9">
    <source>
        <dbReference type="ARBA" id="ARBA00038276"/>
    </source>
</evidence>
<dbReference type="GO" id="GO:0016779">
    <property type="term" value="F:nucleotidyltransferase activity"/>
    <property type="evidence" value="ECO:0007669"/>
    <property type="project" value="UniProtKB-KW"/>
</dbReference>
<accession>A0A0G1TZD0</accession>
<dbReference type="InterPro" id="IPR052038">
    <property type="entry name" value="Type-VII_TA_antitoxin"/>
</dbReference>
<dbReference type="Pfam" id="PF01909">
    <property type="entry name" value="NTP_transf_2"/>
    <property type="match status" value="1"/>
</dbReference>
<keyword evidence="8" id="KW-0460">Magnesium</keyword>
<keyword evidence="3" id="KW-0808">Transferase</keyword>
<evidence type="ECO:0000256" key="1">
    <source>
        <dbReference type="ARBA" id="ARBA00001946"/>
    </source>
</evidence>
<keyword evidence="4" id="KW-0548">Nucleotidyltransferase</keyword>
<reference evidence="11 12" key="1">
    <citation type="journal article" date="2015" name="Nature">
        <title>rRNA introns, odd ribosomes, and small enigmatic genomes across a large radiation of phyla.</title>
        <authorList>
            <person name="Brown C.T."/>
            <person name="Hug L.A."/>
            <person name="Thomas B.C."/>
            <person name="Sharon I."/>
            <person name="Castelle C.J."/>
            <person name="Singh A."/>
            <person name="Wilkins M.J."/>
            <person name="Williams K.H."/>
            <person name="Banfield J.F."/>
        </authorList>
    </citation>
    <scope>NUCLEOTIDE SEQUENCE [LARGE SCALE GENOMIC DNA]</scope>
</reference>